<feature type="domain" description="PAC" evidence="8">
    <location>
        <begin position="847"/>
        <end position="899"/>
    </location>
</feature>
<dbReference type="SMART" id="SM00388">
    <property type="entry name" value="HisKA"/>
    <property type="match status" value="1"/>
</dbReference>
<feature type="domain" description="PAS" evidence="7">
    <location>
        <begin position="774"/>
        <end position="844"/>
    </location>
</feature>
<dbReference type="Pfam" id="PF00512">
    <property type="entry name" value="HisKA"/>
    <property type="match status" value="1"/>
</dbReference>
<comment type="catalytic activity">
    <reaction evidence="1">
        <text>ATP + protein L-histidine = ADP + protein N-phospho-L-histidine.</text>
        <dbReference type="EC" id="2.7.13.3"/>
    </reaction>
</comment>
<dbReference type="PROSITE" id="PS50112">
    <property type="entry name" value="PAS"/>
    <property type="match status" value="7"/>
</dbReference>
<keyword evidence="4" id="KW-0808">Transferase</keyword>
<feature type="domain" description="PAC" evidence="8">
    <location>
        <begin position="210"/>
        <end position="261"/>
    </location>
</feature>
<dbReference type="FunFam" id="3.30.450.20:FF:000099">
    <property type="entry name" value="Sensory box sensor histidine kinase"/>
    <property type="match status" value="1"/>
</dbReference>
<dbReference type="GO" id="GO:0000155">
    <property type="term" value="F:phosphorelay sensor kinase activity"/>
    <property type="evidence" value="ECO:0007669"/>
    <property type="project" value="InterPro"/>
</dbReference>
<dbReference type="SUPFAM" id="SSF55785">
    <property type="entry name" value="PYP-like sensor domain (PAS domain)"/>
    <property type="match status" value="8"/>
</dbReference>
<evidence type="ECO:0000256" key="4">
    <source>
        <dbReference type="ARBA" id="ARBA00022679"/>
    </source>
</evidence>
<dbReference type="InterPro" id="IPR001610">
    <property type="entry name" value="PAC"/>
</dbReference>
<dbReference type="InterPro" id="IPR013656">
    <property type="entry name" value="PAS_4"/>
</dbReference>
<feature type="domain" description="PAC" evidence="8">
    <location>
        <begin position="597"/>
        <end position="649"/>
    </location>
</feature>
<keyword evidence="5" id="KW-0418">Kinase</keyword>
<dbReference type="SMART" id="SM00387">
    <property type="entry name" value="HATPase_c"/>
    <property type="match status" value="1"/>
</dbReference>
<feature type="domain" description="PAS" evidence="7">
    <location>
        <begin position="520"/>
        <end position="591"/>
    </location>
</feature>
<dbReference type="PANTHER" id="PTHR43304">
    <property type="entry name" value="PHYTOCHROME-LIKE PROTEIN CPH1"/>
    <property type="match status" value="1"/>
</dbReference>
<dbReference type="Pfam" id="PF08448">
    <property type="entry name" value="PAS_4"/>
    <property type="match status" value="2"/>
</dbReference>
<dbReference type="PRINTS" id="PR00344">
    <property type="entry name" value="BCTRLSENSOR"/>
</dbReference>
<organism evidence="9 10">
    <name type="scientific">Cnuella takakiae</name>
    <dbReference type="NCBI Taxonomy" id="1302690"/>
    <lineage>
        <taxon>Bacteria</taxon>
        <taxon>Pseudomonadati</taxon>
        <taxon>Bacteroidota</taxon>
        <taxon>Chitinophagia</taxon>
        <taxon>Chitinophagales</taxon>
        <taxon>Chitinophagaceae</taxon>
        <taxon>Cnuella</taxon>
    </lineage>
</organism>
<dbReference type="OrthoDB" id="5522855at2"/>
<dbReference type="PROSITE" id="PS50109">
    <property type="entry name" value="HIS_KIN"/>
    <property type="match status" value="1"/>
</dbReference>
<evidence type="ECO:0000259" key="6">
    <source>
        <dbReference type="PROSITE" id="PS50109"/>
    </source>
</evidence>
<dbReference type="InterPro" id="IPR036890">
    <property type="entry name" value="HATPase_C_sf"/>
</dbReference>
<dbReference type="InterPro" id="IPR035965">
    <property type="entry name" value="PAS-like_dom_sf"/>
</dbReference>
<sequence length="1290" mass="147410">MPLAIHMEFTTNLLLQLPYPVAILKGADLVVELANNHLLRFWGKTAAEAYHQSYFDLFPHLRDSDLVRQCMTVLQTGEQQERDEVPWIYERNGVQHKIIFKIILTPWRREEGIIEGVIASGFDITREVESRKQSEATRSHLDSLIGQMAAGLAQADLQGNFTDANDRFCEILGYSRQELLQLNFAALTHPDDWKALEPRFWACVEEGISMNAEKRCIRKDGTIIWVNNSFSRISVPGVNPFLTAVCIDISATKEIQANLDRKIREVTDYKYALDKSSIVAITDHRGIIQYVNEKFCSISQYSAEELIGKDHRLINSGYHEKSFFSELWRTISQGKIWKGEIRNKAKDGSFYWVDTTIVPFLNEAGKPYQYIAIRSDITSRKQVEDAIKESEERYATVVEASDLGLWDFDVRKGTIVAAGKMAQIYGLSSNADYNLELVMQSVHPEDRREQQELLEQIIAGKISTTFITEFRIIDNQNGAVKWLRAKARAFFNEQGSLYRTVGTAADITHQKLAQVLLEENEERLNLVIDAANLGMWDFNLENNTTILPERTREFYGLKPDEAFTFERFLQSVHPDDRERVAKGNRELLFGNTSETQYFNEFRVLQPDGGVRWNRSFGRVLLNEKGVRYRFIGAILDVTEEKLAAQEIMEREREFRSLAENTPDIIIKHGRDFRYLYANPQVEILVGKPPEAIIGRSMWEVGVPESICHFVEEQLELVVTEKRSHSVEYSDRDGANWLYSRFVPELDATGEVSTILVITTDITGLKRAEEALKESETRFRTMANFIPQLAWMAGPEGKIYWYNQRWFDFTGTTPGEMKEDGWHKVFHPLMADRVENLLQQAFRGGYPWEDIVQIRGVDGQYRWFLSRAVPVHNEGGAIESWFGTHTDITAQRAIEDALTLTKDQLELTFENVPAAIFLTDKNGRIIYLNEAAAHNILFDTVEEVLVLGHMEAVRQRVEKYFEMRDENGEPFTIKGGAKTHGFQTRKQSRLVYQLIHRQTGKVTWYDSHSAPLFDNEGNLLMVLTTTTDVTDQRLFTEKLEQEVARRTQELQRSNEDLQQFAHAASHDLKEPVRKVLTFLDRLLKEFKPQLPEKAVNYLERVEVAARRSYTMIDGLLRYSKVDAAILVHEPINLEALIKDIETDLELPIQQKGAKIIVGALPWLEGAPELIYQLFYNLVNNSLKFAKPGVEPQIEVFADSEPAPEGMVTIVVADNGIGFDPVHSEKIFQTYTRLHSKDLYEGSGLGLALCRKIVERHGGTIRATAEPGRGARFILSLPQKVDAAHLAFAAAD</sequence>
<dbReference type="Proteomes" id="UP000184368">
    <property type="component" value="Unassembled WGS sequence"/>
</dbReference>
<dbReference type="SMART" id="SM00091">
    <property type="entry name" value="PAS"/>
    <property type="match status" value="8"/>
</dbReference>
<dbReference type="SMART" id="SM00086">
    <property type="entry name" value="PAC"/>
    <property type="match status" value="8"/>
</dbReference>
<dbReference type="PANTHER" id="PTHR43304:SF1">
    <property type="entry name" value="PAC DOMAIN-CONTAINING PROTEIN"/>
    <property type="match status" value="1"/>
</dbReference>
<reference evidence="9 10" key="1">
    <citation type="submission" date="2016-11" db="EMBL/GenBank/DDBJ databases">
        <authorList>
            <person name="Jaros S."/>
            <person name="Januszkiewicz K."/>
            <person name="Wedrychowicz H."/>
        </authorList>
    </citation>
    <scope>NUCLEOTIDE SEQUENCE [LARGE SCALE GENOMIC DNA]</scope>
    <source>
        <strain evidence="9 10">DSM 26897</strain>
    </source>
</reference>
<keyword evidence="10" id="KW-1185">Reference proteome</keyword>
<evidence type="ECO:0000256" key="5">
    <source>
        <dbReference type="ARBA" id="ARBA00022777"/>
    </source>
</evidence>
<dbReference type="SUPFAM" id="SSF55874">
    <property type="entry name" value="ATPase domain of HSP90 chaperone/DNA topoisomerase II/histidine kinase"/>
    <property type="match status" value="1"/>
</dbReference>
<dbReference type="InterPro" id="IPR005467">
    <property type="entry name" value="His_kinase_dom"/>
</dbReference>
<evidence type="ECO:0000313" key="10">
    <source>
        <dbReference type="Proteomes" id="UP000184368"/>
    </source>
</evidence>
<dbReference type="NCBIfam" id="TIGR00229">
    <property type="entry name" value="sensory_box"/>
    <property type="match status" value="6"/>
</dbReference>
<dbReference type="InterPro" id="IPR036097">
    <property type="entry name" value="HisK_dim/P_sf"/>
</dbReference>
<dbReference type="EMBL" id="FQUO01000015">
    <property type="protein sequence ID" value="SHF98554.1"/>
    <property type="molecule type" value="Genomic_DNA"/>
</dbReference>
<evidence type="ECO:0000256" key="2">
    <source>
        <dbReference type="ARBA" id="ARBA00012438"/>
    </source>
</evidence>
<dbReference type="Pfam" id="PF13188">
    <property type="entry name" value="PAS_8"/>
    <property type="match status" value="1"/>
</dbReference>
<dbReference type="Gene3D" id="3.30.450.20">
    <property type="entry name" value="PAS domain"/>
    <property type="match status" value="8"/>
</dbReference>
<proteinExistence type="predicted"/>
<feature type="domain" description="PAS" evidence="7">
    <location>
        <begin position="279"/>
        <end position="309"/>
    </location>
</feature>
<dbReference type="InterPro" id="IPR013655">
    <property type="entry name" value="PAS_fold_3"/>
</dbReference>
<dbReference type="InterPro" id="IPR004358">
    <property type="entry name" value="Sig_transdc_His_kin-like_C"/>
</dbReference>
<gene>
    <name evidence="9" type="ORF">SAMN05444008_11597</name>
</gene>
<evidence type="ECO:0000313" key="9">
    <source>
        <dbReference type="EMBL" id="SHF98554.1"/>
    </source>
</evidence>
<dbReference type="SUPFAM" id="SSF47384">
    <property type="entry name" value="Homodimeric domain of signal transducing histidine kinase"/>
    <property type="match status" value="1"/>
</dbReference>
<feature type="domain" description="Histidine kinase" evidence="6">
    <location>
        <begin position="1062"/>
        <end position="1279"/>
    </location>
</feature>
<dbReference type="STRING" id="1302690.BUE76_10795"/>
<feature type="domain" description="PAC" evidence="8">
    <location>
        <begin position="337"/>
        <end position="389"/>
    </location>
</feature>
<dbReference type="InterPro" id="IPR003594">
    <property type="entry name" value="HATPase_dom"/>
</dbReference>
<evidence type="ECO:0000256" key="1">
    <source>
        <dbReference type="ARBA" id="ARBA00000085"/>
    </source>
</evidence>
<dbReference type="InterPro" id="IPR000700">
    <property type="entry name" value="PAS-assoc_C"/>
</dbReference>
<dbReference type="Gene3D" id="1.10.287.130">
    <property type="match status" value="1"/>
</dbReference>
<accession>A0A1M5G4I5</accession>
<feature type="domain" description="PAC" evidence="8">
    <location>
        <begin position="722"/>
        <end position="773"/>
    </location>
</feature>
<dbReference type="PROSITE" id="PS50113">
    <property type="entry name" value="PAC"/>
    <property type="match status" value="7"/>
</dbReference>
<dbReference type="RefSeq" id="WP_083596640.1">
    <property type="nucleotide sequence ID" value="NZ_FQUO01000015.1"/>
</dbReference>
<dbReference type="InterPro" id="IPR000014">
    <property type="entry name" value="PAS"/>
</dbReference>
<feature type="domain" description="PAC" evidence="8">
    <location>
        <begin position="466"/>
        <end position="519"/>
    </location>
</feature>
<evidence type="ECO:0000256" key="3">
    <source>
        <dbReference type="ARBA" id="ARBA00022553"/>
    </source>
</evidence>
<dbReference type="Pfam" id="PF02518">
    <property type="entry name" value="HATPase_c"/>
    <property type="match status" value="1"/>
</dbReference>
<feature type="domain" description="PAS" evidence="7">
    <location>
        <begin position="137"/>
        <end position="207"/>
    </location>
</feature>
<dbReference type="CDD" id="cd00082">
    <property type="entry name" value="HisKA"/>
    <property type="match status" value="1"/>
</dbReference>
<feature type="domain" description="PAS" evidence="7">
    <location>
        <begin position="650"/>
        <end position="721"/>
    </location>
</feature>
<name>A0A1M5G4I5_9BACT</name>
<dbReference type="Pfam" id="PF13426">
    <property type="entry name" value="PAS_9"/>
    <property type="match status" value="1"/>
</dbReference>
<dbReference type="InterPro" id="IPR003661">
    <property type="entry name" value="HisK_dim/P_dom"/>
</dbReference>
<protein>
    <recommendedName>
        <fullName evidence="2">histidine kinase</fullName>
        <ecNumber evidence="2">2.7.13.3</ecNumber>
    </recommendedName>
</protein>
<evidence type="ECO:0000259" key="8">
    <source>
        <dbReference type="PROSITE" id="PS50113"/>
    </source>
</evidence>
<dbReference type="Pfam" id="PF08447">
    <property type="entry name" value="PAS_3"/>
    <property type="match status" value="4"/>
</dbReference>
<evidence type="ECO:0000259" key="7">
    <source>
        <dbReference type="PROSITE" id="PS50112"/>
    </source>
</evidence>
<dbReference type="Gene3D" id="3.30.565.10">
    <property type="entry name" value="Histidine kinase-like ATPase, C-terminal domain"/>
    <property type="match status" value="1"/>
</dbReference>
<feature type="domain" description="PAS" evidence="7">
    <location>
        <begin position="900"/>
        <end position="932"/>
    </location>
</feature>
<dbReference type="CDD" id="cd00130">
    <property type="entry name" value="PAS"/>
    <property type="match status" value="6"/>
</dbReference>
<feature type="domain" description="PAC" evidence="8">
    <location>
        <begin position="987"/>
        <end position="1040"/>
    </location>
</feature>
<dbReference type="InterPro" id="IPR052162">
    <property type="entry name" value="Sensor_kinase/Photoreceptor"/>
</dbReference>
<keyword evidence="3" id="KW-0597">Phosphoprotein</keyword>
<dbReference type="EC" id="2.7.13.3" evidence="2"/>
<dbReference type="Gene3D" id="2.10.70.100">
    <property type="match status" value="2"/>
</dbReference>
<feature type="domain" description="PAS" evidence="7">
    <location>
        <begin position="390"/>
        <end position="461"/>
    </location>
</feature>